<dbReference type="SMART" id="SM00086">
    <property type="entry name" value="PAC"/>
    <property type="match status" value="3"/>
</dbReference>
<dbReference type="InterPro" id="IPR003594">
    <property type="entry name" value="HATPase_dom"/>
</dbReference>
<dbReference type="PROSITE" id="PS50109">
    <property type="entry name" value="HIS_KIN"/>
    <property type="match status" value="1"/>
</dbReference>
<dbReference type="Gene3D" id="3.30.565.10">
    <property type="entry name" value="Histidine kinase-like ATPase, C-terminal domain"/>
    <property type="match status" value="1"/>
</dbReference>
<sequence>MPATLSATVLIVEDDPGIAALELDRLEEAGYRCVVAADADEALAALRAEDIDLILLDYRLPGGVNGLQFYDRIRAAGYAQPVILVTGFGNEATAIQALRVGVRDFVTKSIEYLDYLPDAVGRVLGQVRTEHQLAGIIGSARDAIISTDLDRRVTVFNPAAEHMFRCPAGAALGRPVTEFVPDESLTAGAPGDTLPLTARPGAWGVRAGGKRFPVEVSVSRGEEGSRRFFTLIVRDVTDRVRMEDELRRTAGLLSAVVEGTTDAVFVKDRGGRYLLANPATAAFLGRPAEAIIGRTDTELMSPDGARQVRAHDLQAMAADRAVSVEEELVLNGVRRTFLSTKGPYRTSSGTVVGMIGISRDVTERNRLAAERDALLARLQLQIDRMPLAYALLDAGGRVIEWNPAAERTFGYSRAEALGLTPFDLTPPAFHGAAANLIARIRSGDLAAHSVNENVRKDGRVITCAWYNTPLLGADGQYAGMLCLGQDVTARVAAEEALRQRDRAIHAVTQGIIITDAQRPDHPIVFVSPGFERLTGYSAAEALGRNCRFLQGQDTDPAAVGRVRDALRDERTCTVELLNYRKDGTAFWNELSLSPVRDGGDRVTQYVGVQTDVTQRRALEDQFRQAQKMEAVGQLAGGVAHDFNNLLTVINGFSELALRQLPPDDPCQALVTEIRDAGERATRLTRKLLTFSRKEVVEPVVLDLNAVTDGTRGMLRWLLGEGVRLVVQLDPKLDRVRADAGHIEQVILNLAVNARDAMPNGGTLTVGTSNVTSDGPDGPGHVPAGRYVRLAVADTGVGMTAEVQAKIFEPFFTTKGVGQGTGLGLSTVYGIVQQTGGHIRVASAPGRGAAFEVYFPSVGRVPADAQPAHAAEPGGPTGRGTVLVVEDDDRVRRLARIALQRFGYTVLDAPNAEEALRVCERPDPPIDLLLTDVVMPEMGGRELAEVVARLRPGIKVLYVSGYADDAVVRHGVLRAEVAFLQKPFTPAALAEKVRSVLE</sequence>
<dbReference type="Pfam" id="PF02518">
    <property type="entry name" value="HATPase_c"/>
    <property type="match status" value="1"/>
</dbReference>
<proteinExistence type="predicted"/>
<dbReference type="Pfam" id="PF13426">
    <property type="entry name" value="PAS_9"/>
    <property type="match status" value="1"/>
</dbReference>
<evidence type="ECO:0000256" key="1">
    <source>
        <dbReference type="ARBA" id="ARBA00000085"/>
    </source>
</evidence>
<dbReference type="InterPro" id="IPR001789">
    <property type="entry name" value="Sig_transdc_resp-reg_receiver"/>
</dbReference>
<dbReference type="CDD" id="cd00156">
    <property type="entry name" value="REC"/>
    <property type="match status" value="1"/>
</dbReference>
<dbReference type="InterPro" id="IPR005467">
    <property type="entry name" value="His_kinase_dom"/>
</dbReference>
<feature type="domain" description="Response regulatory" evidence="11">
    <location>
        <begin position="8"/>
        <end position="123"/>
    </location>
</feature>
<dbReference type="RefSeq" id="WP_320688558.1">
    <property type="nucleotide sequence ID" value="NZ_JAXBLV010000211.1"/>
</dbReference>
<dbReference type="SMART" id="SM00388">
    <property type="entry name" value="HisKA"/>
    <property type="match status" value="1"/>
</dbReference>
<keyword evidence="3 9" id="KW-0597">Phosphoprotein</keyword>
<evidence type="ECO:0000256" key="5">
    <source>
        <dbReference type="ARBA" id="ARBA00022741"/>
    </source>
</evidence>
<keyword evidence="6" id="KW-0418">Kinase</keyword>
<feature type="modified residue" description="4-aspartylphosphate" evidence="9">
    <location>
        <position position="931"/>
    </location>
</feature>
<dbReference type="EC" id="2.7.13.3" evidence="2"/>
<dbReference type="InterPro" id="IPR036097">
    <property type="entry name" value="HisK_dim/P_sf"/>
</dbReference>
<dbReference type="PRINTS" id="PR00344">
    <property type="entry name" value="BCTRLSENSOR"/>
</dbReference>
<dbReference type="Pfam" id="PF00072">
    <property type="entry name" value="Response_reg"/>
    <property type="match status" value="2"/>
</dbReference>
<dbReference type="PROSITE" id="PS50110">
    <property type="entry name" value="RESPONSE_REGULATORY"/>
    <property type="match status" value="2"/>
</dbReference>
<dbReference type="EMBL" id="JAXBLV010000211">
    <property type="protein sequence ID" value="MDY3562233.1"/>
    <property type="molecule type" value="Genomic_DNA"/>
</dbReference>
<dbReference type="InterPro" id="IPR000014">
    <property type="entry name" value="PAS"/>
</dbReference>
<dbReference type="SUPFAM" id="SSF55874">
    <property type="entry name" value="ATPase domain of HSP90 chaperone/DNA topoisomerase II/histidine kinase"/>
    <property type="match status" value="1"/>
</dbReference>
<dbReference type="InterPro" id="IPR004358">
    <property type="entry name" value="Sig_transdc_His_kin-like_C"/>
</dbReference>
<keyword evidence="8" id="KW-0902">Two-component regulatory system</keyword>
<comment type="caution">
    <text evidence="14">The sequence shown here is derived from an EMBL/GenBank/DDBJ whole genome shotgun (WGS) entry which is preliminary data.</text>
</comment>
<dbReference type="PROSITE" id="PS50112">
    <property type="entry name" value="PAS"/>
    <property type="match status" value="3"/>
</dbReference>
<feature type="domain" description="PAC" evidence="13">
    <location>
        <begin position="447"/>
        <end position="499"/>
    </location>
</feature>
<evidence type="ECO:0000259" key="12">
    <source>
        <dbReference type="PROSITE" id="PS50112"/>
    </source>
</evidence>
<dbReference type="CDD" id="cd00082">
    <property type="entry name" value="HisKA"/>
    <property type="match status" value="1"/>
</dbReference>
<dbReference type="PANTHER" id="PTHR43065:SF46">
    <property type="entry name" value="C4-DICARBOXYLATE TRANSPORT SENSOR PROTEIN DCTB"/>
    <property type="match status" value="1"/>
</dbReference>
<dbReference type="InterPro" id="IPR013656">
    <property type="entry name" value="PAS_4"/>
</dbReference>
<dbReference type="SUPFAM" id="SSF47384">
    <property type="entry name" value="Homodimeric domain of signal transducing histidine kinase"/>
    <property type="match status" value="1"/>
</dbReference>
<dbReference type="InterPro" id="IPR011006">
    <property type="entry name" value="CheY-like_superfamily"/>
</dbReference>
<keyword evidence="15" id="KW-1185">Reference proteome</keyword>
<organism evidence="14 15">
    <name type="scientific">Gemmata algarum</name>
    <dbReference type="NCBI Taxonomy" id="2975278"/>
    <lineage>
        <taxon>Bacteria</taxon>
        <taxon>Pseudomonadati</taxon>
        <taxon>Planctomycetota</taxon>
        <taxon>Planctomycetia</taxon>
        <taxon>Gemmatales</taxon>
        <taxon>Gemmataceae</taxon>
        <taxon>Gemmata</taxon>
    </lineage>
</organism>
<dbReference type="SUPFAM" id="SSF52172">
    <property type="entry name" value="CheY-like"/>
    <property type="match status" value="2"/>
</dbReference>
<dbReference type="SMART" id="SM00091">
    <property type="entry name" value="PAS"/>
    <property type="match status" value="4"/>
</dbReference>
<dbReference type="InterPro" id="IPR001610">
    <property type="entry name" value="PAC"/>
</dbReference>
<name>A0ABU5F3S9_9BACT</name>
<dbReference type="NCBIfam" id="TIGR00229">
    <property type="entry name" value="sensory_box"/>
    <property type="match status" value="4"/>
</dbReference>
<evidence type="ECO:0000256" key="2">
    <source>
        <dbReference type="ARBA" id="ARBA00012438"/>
    </source>
</evidence>
<dbReference type="Proteomes" id="UP001272242">
    <property type="component" value="Unassembled WGS sequence"/>
</dbReference>
<dbReference type="InterPro" id="IPR035965">
    <property type="entry name" value="PAS-like_dom_sf"/>
</dbReference>
<evidence type="ECO:0000256" key="9">
    <source>
        <dbReference type="PROSITE-ProRule" id="PRU00169"/>
    </source>
</evidence>
<feature type="domain" description="Histidine kinase" evidence="10">
    <location>
        <begin position="637"/>
        <end position="858"/>
    </location>
</feature>
<dbReference type="Pfam" id="PF08448">
    <property type="entry name" value="PAS_4"/>
    <property type="match status" value="3"/>
</dbReference>
<evidence type="ECO:0000256" key="3">
    <source>
        <dbReference type="ARBA" id="ARBA00022553"/>
    </source>
</evidence>
<feature type="domain" description="PAS" evidence="12">
    <location>
        <begin position="496"/>
        <end position="569"/>
    </location>
</feature>
<keyword evidence="5" id="KW-0547">Nucleotide-binding</keyword>
<evidence type="ECO:0000259" key="13">
    <source>
        <dbReference type="PROSITE" id="PS50113"/>
    </source>
</evidence>
<dbReference type="CDD" id="cd00130">
    <property type="entry name" value="PAS"/>
    <property type="match status" value="4"/>
</dbReference>
<reference evidence="15" key="1">
    <citation type="journal article" date="2023" name="Mar. Drugs">
        <title>Gemmata algarum, a Novel Planctomycete Isolated from an Algal Mat, Displays Antimicrobial Activity.</title>
        <authorList>
            <person name="Kumar G."/>
            <person name="Kallscheuer N."/>
            <person name="Kashif M."/>
            <person name="Ahamad S."/>
            <person name="Jagadeeshwari U."/>
            <person name="Pannikurungottu S."/>
            <person name="Haufschild T."/>
            <person name="Kabuu M."/>
            <person name="Sasikala C."/>
            <person name="Jogler C."/>
            <person name="Ramana C."/>
        </authorList>
    </citation>
    <scope>NUCLEOTIDE SEQUENCE [LARGE SCALE GENOMIC DNA]</scope>
    <source>
        <strain evidence="15">JC673</strain>
    </source>
</reference>
<evidence type="ECO:0000313" key="14">
    <source>
        <dbReference type="EMBL" id="MDY3562233.1"/>
    </source>
</evidence>
<dbReference type="PANTHER" id="PTHR43065">
    <property type="entry name" value="SENSOR HISTIDINE KINASE"/>
    <property type="match status" value="1"/>
</dbReference>
<dbReference type="Gene3D" id="3.40.50.2300">
    <property type="match status" value="2"/>
</dbReference>
<evidence type="ECO:0000259" key="11">
    <source>
        <dbReference type="PROSITE" id="PS50110"/>
    </source>
</evidence>
<dbReference type="SUPFAM" id="SSF55785">
    <property type="entry name" value="PYP-like sensor domain (PAS domain)"/>
    <property type="match status" value="4"/>
</dbReference>
<gene>
    <name evidence="14" type="ORF">R5W23_003695</name>
</gene>
<evidence type="ECO:0000256" key="8">
    <source>
        <dbReference type="ARBA" id="ARBA00023012"/>
    </source>
</evidence>
<protein>
    <recommendedName>
        <fullName evidence="2">histidine kinase</fullName>
        <ecNumber evidence="2">2.7.13.3</ecNumber>
    </recommendedName>
</protein>
<feature type="domain" description="Response regulatory" evidence="11">
    <location>
        <begin position="880"/>
        <end position="996"/>
    </location>
</feature>
<dbReference type="SMART" id="SM00387">
    <property type="entry name" value="HATPase_c"/>
    <property type="match status" value="1"/>
</dbReference>
<keyword evidence="4" id="KW-0808">Transferase</keyword>
<feature type="domain" description="PAS" evidence="12">
    <location>
        <begin position="374"/>
        <end position="418"/>
    </location>
</feature>
<dbReference type="PROSITE" id="PS50113">
    <property type="entry name" value="PAC"/>
    <property type="match status" value="3"/>
</dbReference>
<dbReference type="InterPro" id="IPR036890">
    <property type="entry name" value="HATPase_C_sf"/>
</dbReference>
<dbReference type="Gene3D" id="1.10.287.130">
    <property type="match status" value="1"/>
</dbReference>
<dbReference type="InterPro" id="IPR000700">
    <property type="entry name" value="PAS-assoc_C"/>
</dbReference>
<feature type="domain" description="PAS" evidence="12">
    <location>
        <begin position="249"/>
        <end position="320"/>
    </location>
</feature>
<feature type="modified residue" description="4-aspartylphosphate" evidence="9">
    <location>
        <position position="57"/>
    </location>
</feature>
<dbReference type="SMART" id="SM00448">
    <property type="entry name" value="REC"/>
    <property type="match status" value="2"/>
</dbReference>
<evidence type="ECO:0000259" key="10">
    <source>
        <dbReference type="PROSITE" id="PS50109"/>
    </source>
</evidence>
<evidence type="ECO:0000313" key="15">
    <source>
        <dbReference type="Proteomes" id="UP001272242"/>
    </source>
</evidence>
<feature type="domain" description="PAC" evidence="13">
    <location>
        <begin position="570"/>
        <end position="624"/>
    </location>
</feature>
<dbReference type="Gene3D" id="3.30.450.20">
    <property type="entry name" value="PAS domain"/>
    <property type="match status" value="4"/>
</dbReference>
<comment type="catalytic activity">
    <reaction evidence="1">
        <text>ATP + protein L-histidine = ADP + protein N-phospho-L-histidine.</text>
        <dbReference type="EC" id="2.7.13.3"/>
    </reaction>
</comment>
<evidence type="ECO:0000256" key="6">
    <source>
        <dbReference type="ARBA" id="ARBA00022777"/>
    </source>
</evidence>
<evidence type="ECO:0000256" key="4">
    <source>
        <dbReference type="ARBA" id="ARBA00022679"/>
    </source>
</evidence>
<feature type="domain" description="PAC" evidence="13">
    <location>
        <begin position="318"/>
        <end position="373"/>
    </location>
</feature>
<accession>A0ABU5F3S9</accession>
<keyword evidence="7" id="KW-0067">ATP-binding</keyword>
<dbReference type="Pfam" id="PF00512">
    <property type="entry name" value="HisKA"/>
    <property type="match status" value="1"/>
</dbReference>
<dbReference type="InterPro" id="IPR003661">
    <property type="entry name" value="HisK_dim/P_dom"/>
</dbReference>
<evidence type="ECO:0000256" key="7">
    <source>
        <dbReference type="ARBA" id="ARBA00022840"/>
    </source>
</evidence>